<evidence type="ECO:0000259" key="2">
    <source>
        <dbReference type="PROSITE" id="PS50164"/>
    </source>
</evidence>
<dbReference type="Proteomes" id="UP001596500">
    <property type="component" value="Unassembled WGS sequence"/>
</dbReference>
<feature type="domain" description="GIY-YIG" evidence="2">
    <location>
        <begin position="4"/>
        <end position="93"/>
    </location>
</feature>
<dbReference type="SUPFAM" id="SSF82771">
    <property type="entry name" value="GIY-YIG endonuclease"/>
    <property type="match status" value="1"/>
</dbReference>
<proteinExistence type="predicted"/>
<comment type="caution">
    <text evidence="3">The sequence shown here is derived from an EMBL/GenBank/DDBJ whole genome shotgun (WGS) entry which is preliminary data.</text>
</comment>
<evidence type="ECO:0000256" key="1">
    <source>
        <dbReference type="SAM" id="Phobius"/>
    </source>
</evidence>
<dbReference type="InterPro" id="IPR035901">
    <property type="entry name" value="GIY-YIG_endonuc_sf"/>
</dbReference>
<organism evidence="3 4">
    <name type="scientific">Laceyella putida</name>
    <dbReference type="NCBI Taxonomy" id="110101"/>
    <lineage>
        <taxon>Bacteria</taxon>
        <taxon>Bacillati</taxon>
        <taxon>Bacillota</taxon>
        <taxon>Bacilli</taxon>
        <taxon>Bacillales</taxon>
        <taxon>Thermoactinomycetaceae</taxon>
        <taxon>Laceyella</taxon>
    </lineage>
</organism>
<sequence>MITAMMGIYAIRNKANRKVYVGQSIHIQNRFKQHLAALEKGNHHSKKLQEDFDKFGPEQFTLEILEICKRDELDQKEIEWINKFDSLQNGYNVQGPQNQKSQWFQREKRPVVTAWGELTRTIRDFSLISVEDFKYWLIENKKGVQQALILFMLFIGLVTLIVSLILINDLFELIIPNYSKSLISGVYFLSSLATIAFYVVLVGTLGSKNNWWD</sequence>
<feature type="transmembrane region" description="Helical" evidence="1">
    <location>
        <begin position="147"/>
        <end position="167"/>
    </location>
</feature>
<dbReference type="EMBL" id="JBHTBW010000001">
    <property type="protein sequence ID" value="MFC7439557.1"/>
    <property type="molecule type" value="Genomic_DNA"/>
</dbReference>
<dbReference type="CDD" id="cd10437">
    <property type="entry name" value="GIY-YIG_HE_I-TevI_like"/>
    <property type="match status" value="1"/>
</dbReference>
<dbReference type="Pfam" id="PF01541">
    <property type="entry name" value="GIY-YIG"/>
    <property type="match status" value="1"/>
</dbReference>
<dbReference type="InterPro" id="IPR006350">
    <property type="entry name" value="Intron_endoG1"/>
</dbReference>
<name>A0ABW2RF06_9BACL</name>
<keyword evidence="4" id="KW-1185">Reference proteome</keyword>
<dbReference type="PROSITE" id="PS50164">
    <property type="entry name" value="GIY_YIG"/>
    <property type="match status" value="1"/>
</dbReference>
<feature type="transmembrane region" description="Helical" evidence="1">
    <location>
        <begin position="187"/>
        <end position="206"/>
    </location>
</feature>
<dbReference type="NCBIfam" id="TIGR01453">
    <property type="entry name" value="grpIintron_endo"/>
    <property type="match status" value="1"/>
</dbReference>
<reference evidence="4" key="1">
    <citation type="journal article" date="2019" name="Int. J. Syst. Evol. Microbiol.">
        <title>The Global Catalogue of Microorganisms (GCM) 10K type strain sequencing project: providing services to taxonomists for standard genome sequencing and annotation.</title>
        <authorList>
            <consortium name="The Broad Institute Genomics Platform"/>
            <consortium name="The Broad Institute Genome Sequencing Center for Infectious Disease"/>
            <person name="Wu L."/>
            <person name="Ma J."/>
        </authorList>
    </citation>
    <scope>NUCLEOTIDE SEQUENCE [LARGE SCALE GENOMIC DNA]</scope>
    <source>
        <strain evidence="4">CGMCC 1.12942</strain>
    </source>
</reference>
<keyword evidence="1" id="KW-1133">Transmembrane helix</keyword>
<accession>A0ABW2RF06</accession>
<evidence type="ECO:0000313" key="4">
    <source>
        <dbReference type="Proteomes" id="UP001596500"/>
    </source>
</evidence>
<keyword evidence="1" id="KW-0472">Membrane</keyword>
<protein>
    <submittedName>
        <fullName evidence="3">GIY-YIG nuclease family protein</fullName>
    </submittedName>
</protein>
<dbReference type="Gene3D" id="3.40.1440.10">
    <property type="entry name" value="GIY-YIG endonuclease"/>
    <property type="match status" value="1"/>
</dbReference>
<keyword evidence="1" id="KW-0812">Transmembrane</keyword>
<dbReference type="SMART" id="SM00465">
    <property type="entry name" value="GIYc"/>
    <property type="match status" value="1"/>
</dbReference>
<dbReference type="InterPro" id="IPR000305">
    <property type="entry name" value="GIY-YIG_endonuc"/>
</dbReference>
<evidence type="ECO:0000313" key="3">
    <source>
        <dbReference type="EMBL" id="MFC7439557.1"/>
    </source>
</evidence>
<dbReference type="RefSeq" id="WP_379862743.1">
    <property type="nucleotide sequence ID" value="NZ_JBHTBW010000001.1"/>
</dbReference>
<gene>
    <name evidence="3" type="ORF">ACFQNG_00010</name>
</gene>